<dbReference type="EMBL" id="WJYN01000007">
    <property type="protein sequence ID" value="MRT00668.1"/>
    <property type="molecule type" value="Genomic_DNA"/>
</dbReference>
<evidence type="ECO:0000259" key="2">
    <source>
        <dbReference type="Pfam" id="PF12728"/>
    </source>
</evidence>
<organism evidence="3 4">
    <name type="scientific">Ralstonia pickettii</name>
    <name type="common">Burkholderia pickettii</name>
    <dbReference type="NCBI Taxonomy" id="329"/>
    <lineage>
        <taxon>Bacteria</taxon>
        <taxon>Pseudomonadati</taxon>
        <taxon>Pseudomonadota</taxon>
        <taxon>Betaproteobacteria</taxon>
        <taxon>Burkholderiales</taxon>
        <taxon>Burkholderiaceae</taxon>
        <taxon>Ralstonia</taxon>
    </lineage>
</organism>
<feature type="domain" description="TniQ" evidence="1">
    <location>
        <begin position="5"/>
        <end position="113"/>
    </location>
</feature>
<dbReference type="Proteomes" id="UP000441032">
    <property type="component" value="Unassembled WGS sequence"/>
</dbReference>
<reference evidence="3 4" key="1">
    <citation type="submission" date="2019-11" db="EMBL/GenBank/DDBJ databases">
        <title>Phenotypic characterization of an OXA-22 and OXA-60 co-producing Ralstonia pickettii clinical strain.</title>
        <authorList>
            <person name="He F."/>
        </authorList>
    </citation>
    <scope>NUCLEOTIDE SEQUENCE [LARGE SCALE GENOMIC DNA]</scope>
    <source>
        <strain evidence="3 4">PSLESD1</strain>
    </source>
</reference>
<gene>
    <name evidence="3" type="ORF">GJQ57_18655</name>
</gene>
<evidence type="ECO:0000313" key="3">
    <source>
        <dbReference type="EMBL" id="MRT00668.1"/>
    </source>
</evidence>
<dbReference type="Pfam" id="PF12728">
    <property type="entry name" value="HTH_17"/>
    <property type="match status" value="1"/>
</dbReference>
<proteinExistence type="predicted"/>
<dbReference type="InterPro" id="IPR041657">
    <property type="entry name" value="HTH_17"/>
</dbReference>
<dbReference type="Pfam" id="PF06527">
    <property type="entry name" value="TniQ"/>
    <property type="match status" value="1"/>
</dbReference>
<sequence length="609" mass="67483">MLDFPVVPTSFPDEDLLGFLARCANSNALTVAELVTVFRSNSQTDMSSWVRDMGYPLIWDSLLDEVMHPSTRPARVWSHRNLKFCPHCMIESGYWRASWCLMLTTCCPRHGIWLQERCGSCGTTLSVEAMRCLRCDVCGKSLADADSAVQPAGREALWVAQQFDLRVARPGERSDHITGDLTLSEFHELALRVGVRCSTVNTKKPLKLKGAGALTVAIPVAEGAGKALMNWPYGFESMLDAIREKRCNASSWKIRDAMGPIHKDIYRYLKDPRFDFVRTAFESYIRNHWEAPLAFRNRTLGLQLVRNHSWVSICEAAKRSGVEPALLKRMAKGREIATREQAHKSGRYTRIVNLETVSDYAGRVRQAMTVEQAAAHLGISRKRVRQLLEAGLLATLGGSPRAGQRWWIDPTSLERCAHAGRQVTDKPENSVSVTQHAKCCIATAESFVSLIGAIQTGELTVWVPSGCNQALGKWRLCKDDLEKWRPGAEAVGASRLSVGDAAVQLGVKQEVAYALVRAGLLPATTDSVGRRVAQWVNVQALSEFQKQYILGTELAAFARTSPKRMAQRLKACGIQPVAGPGSPRASCRQYVWQRTSSVLSAAVEETQDR</sequence>
<dbReference type="AlphaFoldDB" id="A0A7X2LCU7"/>
<evidence type="ECO:0000259" key="1">
    <source>
        <dbReference type="Pfam" id="PF06527"/>
    </source>
</evidence>
<protein>
    <submittedName>
        <fullName evidence="3">Helix-turn-helix domain-containing protein</fullName>
    </submittedName>
</protein>
<accession>A0A7X2LCU7</accession>
<name>A0A7X2LCU7_RALPI</name>
<feature type="domain" description="Helix-turn-helix" evidence="2">
    <location>
        <begin position="368"/>
        <end position="415"/>
    </location>
</feature>
<evidence type="ECO:0000313" key="4">
    <source>
        <dbReference type="Proteomes" id="UP000441032"/>
    </source>
</evidence>
<comment type="caution">
    <text evidence="3">The sequence shown here is derived from an EMBL/GenBank/DDBJ whole genome shotgun (WGS) entry which is preliminary data.</text>
</comment>
<dbReference type="InterPro" id="IPR009492">
    <property type="entry name" value="TniQ"/>
</dbReference>